<keyword evidence="3" id="KW-0804">Transcription</keyword>
<dbReference type="PANTHER" id="PTHR30055:SF234">
    <property type="entry name" value="HTH-TYPE TRANSCRIPTIONAL REGULATOR BETI"/>
    <property type="match status" value="1"/>
</dbReference>
<dbReference type="GO" id="GO:0000976">
    <property type="term" value="F:transcription cis-regulatory region binding"/>
    <property type="evidence" value="ECO:0007669"/>
    <property type="project" value="TreeGrafter"/>
</dbReference>
<keyword evidence="7" id="KW-1185">Reference proteome</keyword>
<evidence type="ECO:0000256" key="1">
    <source>
        <dbReference type="ARBA" id="ARBA00023015"/>
    </source>
</evidence>
<dbReference type="SUPFAM" id="SSF46689">
    <property type="entry name" value="Homeodomain-like"/>
    <property type="match status" value="1"/>
</dbReference>
<dbReference type="Gene3D" id="1.10.10.60">
    <property type="entry name" value="Homeodomain-like"/>
    <property type="match status" value="1"/>
</dbReference>
<dbReference type="OrthoDB" id="3404594at2"/>
<evidence type="ECO:0000256" key="3">
    <source>
        <dbReference type="ARBA" id="ARBA00023163"/>
    </source>
</evidence>
<dbReference type="PROSITE" id="PS50977">
    <property type="entry name" value="HTH_TETR_2"/>
    <property type="match status" value="1"/>
</dbReference>
<gene>
    <name evidence="6" type="ORF">E1298_17000</name>
</gene>
<keyword evidence="1" id="KW-0805">Transcription regulation</keyword>
<proteinExistence type="predicted"/>
<feature type="domain" description="HTH tetR-type" evidence="5">
    <location>
        <begin position="3"/>
        <end position="63"/>
    </location>
</feature>
<dbReference type="InterPro" id="IPR009057">
    <property type="entry name" value="Homeodomain-like_sf"/>
</dbReference>
<dbReference type="EMBL" id="SMKU01000077">
    <property type="protein sequence ID" value="TDD86824.1"/>
    <property type="molecule type" value="Genomic_DNA"/>
</dbReference>
<evidence type="ECO:0000313" key="6">
    <source>
        <dbReference type="EMBL" id="TDD86824.1"/>
    </source>
</evidence>
<feature type="DNA-binding region" description="H-T-H motif" evidence="4">
    <location>
        <begin position="26"/>
        <end position="45"/>
    </location>
</feature>
<dbReference type="Proteomes" id="UP000294513">
    <property type="component" value="Unassembled WGS sequence"/>
</dbReference>
<evidence type="ECO:0000256" key="4">
    <source>
        <dbReference type="PROSITE-ProRule" id="PRU00335"/>
    </source>
</evidence>
<sequence length="211" mass="23219">MDDPQAERLIETATRIFAELGFDGTSTQLIADSAGVGMDVLRESAGTKADLYRAVMRRADAAEQEAMRAAMDGFTPSRQGVVALADAYLDFQIARPDVMALWLHRWMGDAADVPGLEDLYTRPLSILVAGAIRDLVPGDVDPDHLVWTVVWCVYGFLSGGIVYSGPGEPWAFRPIRGQTPEGQERASVERFRAHLHTLLDHLLTPLDDRRG</sequence>
<keyword evidence="2 4" id="KW-0238">DNA-binding</keyword>
<dbReference type="InterPro" id="IPR001647">
    <property type="entry name" value="HTH_TetR"/>
</dbReference>
<dbReference type="Pfam" id="PF00440">
    <property type="entry name" value="TetR_N"/>
    <property type="match status" value="1"/>
</dbReference>
<dbReference type="GO" id="GO:0003700">
    <property type="term" value="F:DNA-binding transcription factor activity"/>
    <property type="evidence" value="ECO:0007669"/>
    <property type="project" value="TreeGrafter"/>
</dbReference>
<dbReference type="InterPro" id="IPR050109">
    <property type="entry name" value="HTH-type_TetR-like_transc_reg"/>
</dbReference>
<evidence type="ECO:0000313" key="7">
    <source>
        <dbReference type="Proteomes" id="UP000294513"/>
    </source>
</evidence>
<dbReference type="Gene3D" id="1.10.357.10">
    <property type="entry name" value="Tetracycline Repressor, domain 2"/>
    <property type="match status" value="1"/>
</dbReference>
<evidence type="ECO:0000259" key="5">
    <source>
        <dbReference type="PROSITE" id="PS50977"/>
    </source>
</evidence>
<protein>
    <submittedName>
        <fullName evidence="6">TetR/AcrR family transcriptional regulator</fullName>
    </submittedName>
</protein>
<evidence type="ECO:0000256" key="2">
    <source>
        <dbReference type="ARBA" id="ARBA00023125"/>
    </source>
</evidence>
<comment type="caution">
    <text evidence="6">The sequence shown here is derived from an EMBL/GenBank/DDBJ whole genome shotgun (WGS) entry which is preliminary data.</text>
</comment>
<dbReference type="AlphaFoldDB" id="A0A4R5BS19"/>
<organism evidence="6 7">
    <name type="scientific">Actinomadura rubrisoli</name>
    <dbReference type="NCBI Taxonomy" id="2530368"/>
    <lineage>
        <taxon>Bacteria</taxon>
        <taxon>Bacillati</taxon>
        <taxon>Actinomycetota</taxon>
        <taxon>Actinomycetes</taxon>
        <taxon>Streptosporangiales</taxon>
        <taxon>Thermomonosporaceae</taxon>
        <taxon>Actinomadura</taxon>
    </lineage>
</organism>
<dbReference type="PANTHER" id="PTHR30055">
    <property type="entry name" value="HTH-TYPE TRANSCRIPTIONAL REGULATOR RUTR"/>
    <property type="match status" value="1"/>
</dbReference>
<reference evidence="6 7" key="1">
    <citation type="submission" date="2019-03" db="EMBL/GenBank/DDBJ databases">
        <title>Draft genome sequences of novel Actinobacteria.</title>
        <authorList>
            <person name="Sahin N."/>
            <person name="Ay H."/>
            <person name="Saygin H."/>
        </authorList>
    </citation>
    <scope>NUCLEOTIDE SEQUENCE [LARGE SCALE GENOMIC DNA]</scope>
    <source>
        <strain evidence="6 7">H3C3</strain>
    </source>
</reference>
<accession>A0A4R5BS19</accession>
<dbReference type="RefSeq" id="WP_131894297.1">
    <property type="nucleotide sequence ID" value="NZ_SMKU01000077.1"/>
</dbReference>
<name>A0A4R5BS19_9ACTN</name>